<dbReference type="PANTHER" id="PTHR48082">
    <property type="entry name" value="ATP SYNTHASE SUBUNIT ALPHA, MITOCHONDRIAL"/>
    <property type="match status" value="1"/>
</dbReference>
<dbReference type="EMBL" id="FO082273">
    <property type="protein sequence ID" value="CCO17308.1"/>
    <property type="molecule type" value="Genomic_DNA"/>
</dbReference>
<feature type="compositionally biased region" description="Low complexity" evidence="2">
    <location>
        <begin position="39"/>
        <end position="55"/>
    </location>
</feature>
<evidence type="ECO:0000313" key="5">
    <source>
        <dbReference type="Proteomes" id="UP000198341"/>
    </source>
</evidence>
<evidence type="ECO:0000259" key="3">
    <source>
        <dbReference type="Pfam" id="PF00006"/>
    </source>
</evidence>
<dbReference type="InterPro" id="IPR027417">
    <property type="entry name" value="P-loop_NTPase"/>
</dbReference>
<dbReference type="PANTHER" id="PTHR48082:SF2">
    <property type="entry name" value="ATP SYNTHASE SUBUNIT ALPHA, MITOCHONDRIAL"/>
    <property type="match status" value="1"/>
</dbReference>
<feature type="region of interest" description="Disordered" evidence="2">
    <location>
        <begin position="25"/>
        <end position="80"/>
    </location>
</feature>
<dbReference type="STRING" id="41875.K8F6U7"/>
<keyword evidence="5" id="KW-1185">Reference proteome</keyword>
<dbReference type="InterPro" id="IPR000194">
    <property type="entry name" value="ATPase_F1/V1/A1_a/bsu_nucl-bd"/>
</dbReference>
<evidence type="ECO:0000256" key="1">
    <source>
        <dbReference type="ARBA" id="ARBA00008936"/>
    </source>
</evidence>
<dbReference type="GO" id="GO:0043531">
    <property type="term" value="F:ADP binding"/>
    <property type="evidence" value="ECO:0007669"/>
    <property type="project" value="TreeGrafter"/>
</dbReference>
<evidence type="ECO:0000313" key="4">
    <source>
        <dbReference type="EMBL" id="CCO17308.1"/>
    </source>
</evidence>
<dbReference type="eggNOG" id="KOG1353">
    <property type="taxonomic scope" value="Eukaryota"/>
</dbReference>
<feature type="domain" description="ATPase F1/V1/A1 complex alpha/beta subunit nucleotide-binding" evidence="3">
    <location>
        <begin position="283"/>
        <end position="413"/>
    </location>
</feature>
<gene>
    <name evidence="4" type="ORF">Bathy06g02560</name>
</gene>
<sequence>MTMMTMMLSETRRRGVVGVVSLAQRSAGKGGGGCGRYASLSSSSSRSQNSSKSFSAKATRRPEDESGKNDETNTNTIGMFSKTASSSSSVAFSSSAGAFAGGEEGVDAFEGQEVIDATREETDGQTSIGQTGTVTSIQPGGLLVLEGLRSSVQLGSVLRFPGLQAKAILLSHREPKSFAMLATKLGAVHVPDSDNVAEIKVGDALEVEKMDEENKKSKSKAFQIPPEKDLRGRIVSALGAPTSASGFQSISEAYLSEQSGENLVADPPPVDARKPITTPLITGASAVDVLTPIGRGQCLLVSGEPNTGVSEFLQMSVSAQKKSNVRCVYAAVGASKEKSLEIARALNVLEEKNTNTSTTVVTVSKDATIAERYVATLTAFAIAEGARKSGQDALLCVDDFSGMTGFAREMAELAPDAKLDDESDENKEEIEGMLVSAAMAERRRFLGTTLQRVGRLNDKLGGGSITLLGAMTHPIGAYDKDYTGSLNGEGSIDYMQKARETVANFESMPEALQKKLADGLKKKGEAASQASSITNYAKRNNQTSAPENAYTQPRPLVEEFMSITDGQVFIKDFDPETGWIWDQKMSVSRIGAPGQAQAFKKINALELRLQLMQSDDMSAYGKSGEEKRKLNAKSDAVGLFMKQTPGEVRSIAESFIGVYAMTKTSFAEREDVSGAKMLEFANACIVQAKSNIADVVESINASSIGALNAADEGKIAAVVKDVAAKMF</sequence>
<accession>K8F6U7</accession>
<protein>
    <submittedName>
        <fullName evidence="4">F0F1 ATP synthase subunit alpha</fullName>
    </submittedName>
</protein>
<dbReference type="Pfam" id="PF00006">
    <property type="entry name" value="ATP-synt_ab"/>
    <property type="match status" value="1"/>
</dbReference>
<feature type="compositionally biased region" description="Basic and acidic residues" evidence="2">
    <location>
        <begin position="60"/>
        <end position="71"/>
    </location>
</feature>
<dbReference type="Gene3D" id="3.40.50.300">
    <property type="entry name" value="P-loop containing nucleotide triphosphate hydrolases"/>
    <property type="match status" value="1"/>
</dbReference>
<dbReference type="GO" id="GO:0046933">
    <property type="term" value="F:proton-transporting ATP synthase activity, rotational mechanism"/>
    <property type="evidence" value="ECO:0007669"/>
    <property type="project" value="InterPro"/>
</dbReference>
<dbReference type="InterPro" id="IPR005294">
    <property type="entry name" value="ATP_synth_F1_asu"/>
</dbReference>
<comment type="similarity">
    <text evidence="1">Belongs to the ATPase alpha/beta chains family.</text>
</comment>
<dbReference type="AlphaFoldDB" id="K8F6U7"/>
<dbReference type="GeneID" id="19015236"/>
<dbReference type="OrthoDB" id="30023at2759"/>
<dbReference type="GO" id="GO:0045259">
    <property type="term" value="C:proton-transporting ATP synthase complex"/>
    <property type="evidence" value="ECO:0007669"/>
    <property type="project" value="InterPro"/>
</dbReference>
<name>K8F6U7_9CHLO</name>
<dbReference type="SUPFAM" id="SSF52540">
    <property type="entry name" value="P-loop containing nucleoside triphosphate hydrolases"/>
    <property type="match status" value="1"/>
</dbReference>
<organism evidence="4 5">
    <name type="scientific">Bathycoccus prasinos</name>
    <dbReference type="NCBI Taxonomy" id="41875"/>
    <lineage>
        <taxon>Eukaryota</taxon>
        <taxon>Viridiplantae</taxon>
        <taxon>Chlorophyta</taxon>
        <taxon>Mamiellophyceae</taxon>
        <taxon>Mamiellales</taxon>
        <taxon>Bathycoccaceae</taxon>
        <taxon>Bathycoccus</taxon>
    </lineage>
</organism>
<dbReference type="RefSeq" id="XP_007512708.1">
    <property type="nucleotide sequence ID" value="XM_007512646.1"/>
</dbReference>
<proteinExistence type="inferred from homology"/>
<reference evidence="4 5" key="1">
    <citation type="submission" date="2011-10" db="EMBL/GenBank/DDBJ databases">
        <authorList>
            <person name="Genoscope - CEA"/>
        </authorList>
    </citation>
    <scope>NUCLEOTIDE SEQUENCE [LARGE SCALE GENOMIC DNA]</scope>
    <source>
        <strain evidence="4 5">RCC 1105</strain>
    </source>
</reference>
<evidence type="ECO:0000256" key="2">
    <source>
        <dbReference type="SAM" id="MobiDB-lite"/>
    </source>
</evidence>
<dbReference type="GO" id="GO:0005524">
    <property type="term" value="F:ATP binding"/>
    <property type="evidence" value="ECO:0007669"/>
    <property type="project" value="InterPro"/>
</dbReference>
<dbReference type="KEGG" id="bpg:Bathy06g02560"/>
<dbReference type="Proteomes" id="UP000198341">
    <property type="component" value="Chromosome 6"/>
</dbReference>
<feature type="region of interest" description="Disordered" evidence="2">
    <location>
        <begin position="528"/>
        <end position="552"/>
    </location>
</feature>
<feature type="compositionally biased region" description="Polar residues" evidence="2">
    <location>
        <begin position="528"/>
        <end position="551"/>
    </location>
</feature>